<keyword evidence="3" id="KW-1185">Reference proteome</keyword>
<dbReference type="EMBL" id="BAAAPN010000051">
    <property type="protein sequence ID" value="GAA1762966.1"/>
    <property type="molecule type" value="Genomic_DNA"/>
</dbReference>
<organism evidence="2 3">
    <name type="scientific">Nostocoides vanveenii</name>
    <dbReference type="NCBI Taxonomy" id="330835"/>
    <lineage>
        <taxon>Bacteria</taxon>
        <taxon>Bacillati</taxon>
        <taxon>Actinomycetota</taxon>
        <taxon>Actinomycetes</taxon>
        <taxon>Micrococcales</taxon>
        <taxon>Intrasporangiaceae</taxon>
        <taxon>Nostocoides</taxon>
    </lineage>
</organism>
<dbReference type="RefSeq" id="WP_344066267.1">
    <property type="nucleotide sequence ID" value="NZ_BAAAPN010000051.1"/>
</dbReference>
<feature type="domain" description="Glyoxalase-like" evidence="1">
    <location>
        <begin position="8"/>
        <end position="110"/>
    </location>
</feature>
<gene>
    <name evidence="2" type="ORF">GCM10009810_22840</name>
</gene>
<dbReference type="SUPFAM" id="SSF54593">
    <property type="entry name" value="Glyoxalase/Bleomycin resistance protein/Dihydroxybiphenyl dioxygenase"/>
    <property type="match status" value="2"/>
</dbReference>
<dbReference type="Gene3D" id="3.10.180.10">
    <property type="entry name" value="2,3-Dihydroxybiphenyl 1,2-Dioxygenase, domain 1"/>
    <property type="match status" value="2"/>
</dbReference>
<dbReference type="Pfam" id="PF18029">
    <property type="entry name" value="Glyoxalase_6"/>
    <property type="match status" value="2"/>
</dbReference>
<dbReference type="PANTHER" id="PTHR35908">
    <property type="entry name" value="HYPOTHETICAL FUSION PROTEIN"/>
    <property type="match status" value="1"/>
</dbReference>
<dbReference type="Proteomes" id="UP001501475">
    <property type="component" value="Unassembled WGS sequence"/>
</dbReference>
<accession>A0ABN2KQC6</accession>
<feature type="domain" description="Glyoxalase-like" evidence="1">
    <location>
        <begin position="138"/>
        <end position="233"/>
    </location>
</feature>
<protein>
    <recommendedName>
        <fullName evidence="1">Glyoxalase-like domain-containing protein</fullName>
    </recommendedName>
</protein>
<evidence type="ECO:0000313" key="3">
    <source>
        <dbReference type="Proteomes" id="UP001501475"/>
    </source>
</evidence>
<name>A0ABN2KQC6_9MICO</name>
<evidence type="ECO:0000313" key="2">
    <source>
        <dbReference type="EMBL" id="GAA1762966.1"/>
    </source>
</evidence>
<sequence>MTVRWLWIFLDALEPAQEQWEFWRAVSRSRFSPTRGDRDQFATLLPKGGAAWLKLQQVRSGGGLHLDLDVDDVAGAAEFAATLGAEVVHRYLQGPVVVMRSPGGFIFCLTTWHGDAGQIRAGEPDLVDQVTLDVPPGSYDGEVAFWSRLLGVAPAVGSLPEFTVLPRPAQLPVRLMLQRLDVGDGTVTGHLDLACADRAATLARHTELGATVVAEGGRWTVLADPAGQCYCLTDRAPSTGVLPA</sequence>
<dbReference type="InterPro" id="IPR041581">
    <property type="entry name" value="Glyoxalase_6"/>
</dbReference>
<dbReference type="PANTHER" id="PTHR35908:SF1">
    <property type="entry name" value="CONSERVED PROTEIN"/>
    <property type="match status" value="1"/>
</dbReference>
<proteinExistence type="predicted"/>
<reference evidence="2 3" key="1">
    <citation type="journal article" date="2019" name="Int. J. Syst. Evol. Microbiol.">
        <title>The Global Catalogue of Microorganisms (GCM) 10K type strain sequencing project: providing services to taxonomists for standard genome sequencing and annotation.</title>
        <authorList>
            <consortium name="The Broad Institute Genomics Platform"/>
            <consortium name="The Broad Institute Genome Sequencing Center for Infectious Disease"/>
            <person name="Wu L."/>
            <person name="Ma J."/>
        </authorList>
    </citation>
    <scope>NUCLEOTIDE SEQUENCE [LARGE SCALE GENOMIC DNA]</scope>
    <source>
        <strain evidence="2 3">JCM 15591</strain>
    </source>
</reference>
<dbReference type="InterPro" id="IPR029068">
    <property type="entry name" value="Glyas_Bleomycin-R_OHBP_Dase"/>
</dbReference>
<comment type="caution">
    <text evidence="2">The sequence shown here is derived from an EMBL/GenBank/DDBJ whole genome shotgun (WGS) entry which is preliminary data.</text>
</comment>
<evidence type="ECO:0000259" key="1">
    <source>
        <dbReference type="Pfam" id="PF18029"/>
    </source>
</evidence>